<dbReference type="KEGG" id="pbro:HOP40_20820"/>
<name>A0A6M6JIS6_9PSEU</name>
<sequence>MDELTATEIVLHLPGSWVECDPRAPDLVEELRRMVAVPAGARDAAVDLLAPLALELRRTTVGADVVLVGFYADAVEIEGAADPFVVTANVTLAISPPVAGIEGATAALRDAGADVAPVDLPAGRGVLATGVTTVTGESWEGEVTARTRRYLVPVPGSDRMAALSFLTPNLDLAGQLDEVFDAIAHTLEFVVDDTVHSPVRSGT</sequence>
<dbReference type="Proteomes" id="UP000505377">
    <property type="component" value="Chromosome"/>
</dbReference>
<gene>
    <name evidence="1" type="ORF">HOP40_20820</name>
</gene>
<reference evidence="1 2" key="1">
    <citation type="submission" date="2020-05" db="EMBL/GenBank/DDBJ databases">
        <authorList>
            <person name="Mo P."/>
        </authorList>
    </citation>
    <scope>NUCLEOTIDE SEQUENCE [LARGE SCALE GENOMIC DNA]</scope>
    <source>
        <strain evidence="1 2">Gen01</strain>
    </source>
</reference>
<dbReference type="RefSeq" id="WP_172161099.1">
    <property type="nucleotide sequence ID" value="NZ_CP053564.1"/>
</dbReference>
<organism evidence="1 2">
    <name type="scientific">Pseudonocardia broussonetiae</name>
    <dbReference type="NCBI Taxonomy" id="2736640"/>
    <lineage>
        <taxon>Bacteria</taxon>
        <taxon>Bacillati</taxon>
        <taxon>Actinomycetota</taxon>
        <taxon>Actinomycetes</taxon>
        <taxon>Pseudonocardiales</taxon>
        <taxon>Pseudonocardiaceae</taxon>
        <taxon>Pseudonocardia</taxon>
    </lineage>
</organism>
<dbReference type="EMBL" id="CP053564">
    <property type="protein sequence ID" value="QJY47938.1"/>
    <property type="molecule type" value="Genomic_DNA"/>
</dbReference>
<keyword evidence="2" id="KW-1185">Reference proteome</keyword>
<evidence type="ECO:0000313" key="1">
    <source>
        <dbReference type="EMBL" id="QJY47938.1"/>
    </source>
</evidence>
<dbReference type="AlphaFoldDB" id="A0A6M6JIS6"/>
<accession>A0A6M6JIS6</accession>
<protein>
    <submittedName>
        <fullName evidence="1">Uncharacterized protein</fullName>
    </submittedName>
</protein>
<proteinExistence type="predicted"/>
<evidence type="ECO:0000313" key="2">
    <source>
        <dbReference type="Proteomes" id="UP000505377"/>
    </source>
</evidence>